<keyword evidence="2" id="KW-1185">Reference proteome</keyword>
<dbReference type="Proteomes" id="UP001497700">
    <property type="component" value="Unassembled WGS sequence"/>
</dbReference>
<proteinExistence type="predicted"/>
<dbReference type="EMBL" id="MU393507">
    <property type="protein sequence ID" value="KAI4863273.1"/>
    <property type="molecule type" value="Genomic_DNA"/>
</dbReference>
<accession>A0ACB9YV99</accession>
<sequence length="505" mass="58347">MAPQASDTSSETEVHFHLFRLLPPELRRKIYILATPPRVVLVQEDRCDDGCEHEDELECYETFQAFAERCRTTPVHFKLHPDIAYFAHNWRPRIDLNPSPYSQPTLESYGFTSARKRYQPWPPTEETPEIPAVWLSEHPTEAWAMARDAYLSSSAPIPPFLHVCSESREFLTNYGYELAFGTRTHSGRTWFNFKQDTLYLSCNNSSDEQLLSGGQWDVGLFRPADLLRVKKLALQGGMRIIPGSPEMNGGFTDASGWVAPISDLLWLLPNVQDLFFVEWGPEMIRDWAKYDYPSQYPSMPLEGINLNAGFENRYVCVPIDEIDTVATRVPSDAYGYGEGIAVSRLRRFKKVGSRSPFFEAEAYRFRELLAKELRKTTDRASGSVSGPRKVPTISLVHVCPLQMTRHIFAMRQQFWVQFLDTKYRLRRGKASKLEAERRTTESITYQDVGEAYLRAHEPDLDEYWEFLMAHSLWHFGAPEFSLPVTRQEEWWLSNASLFPPRFNVI</sequence>
<gene>
    <name evidence="1" type="ORF">F4820DRAFT_378296</name>
</gene>
<name>A0ACB9YV99_9PEZI</name>
<organism evidence="1 2">
    <name type="scientific">Hypoxylon rubiginosum</name>
    <dbReference type="NCBI Taxonomy" id="110542"/>
    <lineage>
        <taxon>Eukaryota</taxon>
        <taxon>Fungi</taxon>
        <taxon>Dikarya</taxon>
        <taxon>Ascomycota</taxon>
        <taxon>Pezizomycotina</taxon>
        <taxon>Sordariomycetes</taxon>
        <taxon>Xylariomycetidae</taxon>
        <taxon>Xylariales</taxon>
        <taxon>Hypoxylaceae</taxon>
        <taxon>Hypoxylon</taxon>
    </lineage>
</organism>
<evidence type="ECO:0000313" key="1">
    <source>
        <dbReference type="EMBL" id="KAI4863273.1"/>
    </source>
</evidence>
<protein>
    <submittedName>
        <fullName evidence="1">Uncharacterized protein</fullName>
    </submittedName>
</protein>
<comment type="caution">
    <text evidence="1">The sequence shown here is derived from an EMBL/GenBank/DDBJ whole genome shotgun (WGS) entry which is preliminary data.</text>
</comment>
<evidence type="ECO:0000313" key="2">
    <source>
        <dbReference type="Proteomes" id="UP001497700"/>
    </source>
</evidence>
<reference evidence="1 2" key="1">
    <citation type="journal article" date="2022" name="New Phytol.">
        <title>Ecological generalism drives hyperdiversity of secondary metabolite gene clusters in xylarialean endophytes.</title>
        <authorList>
            <person name="Franco M.E.E."/>
            <person name="Wisecaver J.H."/>
            <person name="Arnold A.E."/>
            <person name="Ju Y.M."/>
            <person name="Slot J.C."/>
            <person name="Ahrendt S."/>
            <person name="Moore L.P."/>
            <person name="Eastman K.E."/>
            <person name="Scott K."/>
            <person name="Konkel Z."/>
            <person name="Mondo S.J."/>
            <person name="Kuo A."/>
            <person name="Hayes R.D."/>
            <person name="Haridas S."/>
            <person name="Andreopoulos B."/>
            <person name="Riley R."/>
            <person name="LaButti K."/>
            <person name="Pangilinan J."/>
            <person name="Lipzen A."/>
            <person name="Amirebrahimi M."/>
            <person name="Yan J."/>
            <person name="Adam C."/>
            <person name="Keymanesh K."/>
            <person name="Ng V."/>
            <person name="Louie K."/>
            <person name="Northen T."/>
            <person name="Drula E."/>
            <person name="Henrissat B."/>
            <person name="Hsieh H.M."/>
            <person name="Youens-Clark K."/>
            <person name="Lutzoni F."/>
            <person name="Miadlikowska J."/>
            <person name="Eastwood D.C."/>
            <person name="Hamelin R.C."/>
            <person name="Grigoriev I.V."/>
            <person name="U'Ren J.M."/>
        </authorList>
    </citation>
    <scope>NUCLEOTIDE SEQUENCE [LARGE SCALE GENOMIC DNA]</scope>
    <source>
        <strain evidence="1 2">CBS 119005</strain>
    </source>
</reference>